<gene>
    <name evidence="12" type="ORF">Q7C36_012738</name>
</gene>
<comment type="similarity">
    <text evidence="2">Belongs to the insect defense protein family.</text>
</comment>
<sequence length="459" mass="50340">MKLQVIIFIYLGGSILHFVKCYSSGNFDHIPVICQTMAVDHYNIQPQETEPPFKVDPDNITIGPEDVGKPIDVTLNADKDQTFKGFMLEARKPGDTTPQGIFVLTNPDLTRLQKCNGANGKAVTQTDNRKKTEIKVIWSASERGIYFFRATFVKDLNIFWLFKDVPSTTLAPPTTTTTIIISTSTSDVPSTTLAPPTTTTSIMISTSTSDVPSTTLAPPTTTTSIMISTSTSDVPSTTLAPPTTTTSIMISTSTSDSKPAPKEGLPELYLSQHLISYLSLVVCSPFLLKASVCVWMKVTSFLSLVFSLSAFILSVIHTKQVVGKILAGAAVSLNLGQTILIFFLCRPSHKLRTIFLWVLKVVAFINLCFTIAAIYFGLVELYSKNFCILPSILMGVYLACHLMSFAFFIYGNLKQKNQHQTASSRQICKASCWCSCLVIFSLMSIAFTIALELALFLCD</sequence>
<dbReference type="PROSITE" id="PS51019">
    <property type="entry name" value="REELIN"/>
    <property type="match status" value="1"/>
</dbReference>
<keyword evidence="9" id="KW-0472">Membrane</keyword>
<feature type="transmembrane region" description="Helical" evidence="9">
    <location>
        <begin position="388"/>
        <end position="411"/>
    </location>
</feature>
<organism evidence="12 13">
    <name type="scientific">Tachysurus vachellii</name>
    <name type="common">Darkbarbel catfish</name>
    <name type="synonym">Pelteobagrus vachellii</name>
    <dbReference type="NCBI Taxonomy" id="175792"/>
    <lineage>
        <taxon>Eukaryota</taxon>
        <taxon>Metazoa</taxon>
        <taxon>Chordata</taxon>
        <taxon>Craniata</taxon>
        <taxon>Vertebrata</taxon>
        <taxon>Euteleostomi</taxon>
        <taxon>Actinopterygii</taxon>
        <taxon>Neopterygii</taxon>
        <taxon>Teleostei</taxon>
        <taxon>Ostariophysi</taxon>
        <taxon>Siluriformes</taxon>
        <taxon>Bagridae</taxon>
        <taxon>Tachysurus</taxon>
    </lineage>
</organism>
<keyword evidence="9" id="KW-1133">Transmembrane helix</keyword>
<keyword evidence="7" id="KW-0391">Immunity</keyword>
<dbReference type="InterPro" id="IPR051237">
    <property type="entry name" value="Ferric-chelate_Red/DefProt"/>
</dbReference>
<evidence type="ECO:0000256" key="9">
    <source>
        <dbReference type="SAM" id="Phobius"/>
    </source>
</evidence>
<name>A0AA88MLX4_TACVA</name>
<evidence type="ECO:0000259" key="11">
    <source>
        <dbReference type="PROSITE" id="PS51019"/>
    </source>
</evidence>
<evidence type="ECO:0000256" key="4">
    <source>
        <dbReference type="ARBA" id="ARBA00022529"/>
    </source>
</evidence>
<proteinExistence type="inferred from homology"/>
<protein>
    <recommendedName>
        <fullName evidence="11">Reelin domain-containing protein</fullName>
    </recommendedName>
</protein>
<evidence type="ECO:0000256" key="7">
    <source>
        <dbReference type="ARBA" id="ARBA00022859"/>
    </source>
</evidence>
<evidence type="ECO:0000256" key="3">
    <source>
        <dbReference type="ARBA" id="ARBA00022525"/>
    </source>
</evidence>
<feature type="domain" description="Reelin" evidence="11">
    <location>
        <begin position="15"/>
        <end position="186"/>
    </location>
</feature>
<dbReference type="CDD" id="cd08544">
    <property type="entry name" value="Reeler"/>
    <property type="match status" value="1"/>
</dbReference>
<keyword evidence="13" id="KW-1185">Reference proteome</keyword>
<comment type="caution">
    <text evidence="12">The sequence shown here is derived from an EMBL/GenBank/DDBJ whole genome shotgun (WGS) entry which is preliminary data.</text>
</comment>
<feature type="transmembrane region" description="Helical" evidence="9">
    <location>
        <begin position="357"/>
        <end position="376"/>
    </location>
</feature>
<evidence type="ECO:0000256" key="8">
    <source>
        <dbReference type="ARBA" id="ARBA00023022"/>
    </source>
</evidence>
<dbReference type="Gene3D" id="2.60.40.4060">
    <property type="entry name" value="Reeler domain"/>
    <property type="match status" value="1"/>
</dbReference>
<dbReference type="GO" id="GO:0045087">
    <property type="term" value="P:innate immune response"/>
    <property type="evidence" value="ECO:0007669"/>
    <property type="project" value="UniProtKB-KW"/>
</dbReference>
<evidence type="ECO:0000256" key="1">
    <source>
        <dbReference type="ARBA" id="ARBA00004613"/>
    </source>
</evidence>
<keyword evidence="3" id="KW-0964">Secreted</keyword>
<evidence type="ECO:0000256" key="5">
    <source>
        <dbReference type="ARBA" id="ARBA00022588"/>
    </source>
</evidence>
<dbReference type="GO" id="GO:0016020">
    <property type="term" value="C:membrane"/>
    <property type="evidence" value="ECO:0007669"/>
    <property type="project" value="TreeGrafter"/>
</dbReference>
<keyword evidence="8" id="KW-0044">Antibiotic</keyword>
<evidence type="ECO:0000256" key="10">
    <source>
        <dbReference type="SAM" id="SignalP"/>
    </source>
</evidence>
<dbReference type="Pfam" id="PF02014">
    <property type="entry name" value="Reeler"/>
    <property type="match status" value="1"/>
</dbReference>
<dbReference type="PANTHER" id="PTHR45828:SF9">
    <property type="entry name" value="CELL WALL INTEGRITY AND STRESS RESPONSE COMPONENT 4-LIKE-RELATED"/>
    <property type="match status" value="1"/>
</dbReference>
<evidence type="ECO:0000256" key="2">
    <source>
        <dbReference type="ARBA" id="ARBA00008501"/>
    </source>
</evidence>
<feature type="transmembrane region" description="Helical" evidence="9">
    <location>
        <begin position="268"/>
        <end position="288"/>
    </location>
</feature>
<feature type="signal peptide" evidence="10">
    <location>
        <begin position="1"/>
        <end position="21"/>
    </location>
</feature>
<dbReference type="GO" id="GO:0042742">
    <property type="term" value="P:defense response to bacterium"/>
    <property type="evidence" value="ECO:0007669"/>
    <property type="project" value="UniProtKB-KW"/>
</dbReference>
<dbReference type="Proteomes" id="UP001187315">
    <property type="component" value="Unassembled WGS sequence"/>
</dbReference>
<dbReference type="GO" id="GO:0005576">
    <property type="term" value="C:extracellular region"/>
    <property type="evidence" value="ECO:0007669"/>
    <property type="project" value="UniProtKB-SubCell"/>
</dbReference>
<evidence type="ECO:0000313" key="13">
    <source>
        <dbReference type="Proteomes" id="UP001187315"/>
    </source>
</evidence>
<keyword evidence="9" id="KW-0812">Transmembrane</keyword>
<dbReference type="PANTHER" id="PTHR45828">
    <property type="entry name" value="CYTOCHROME B561/FERRIC REDUCTASE TRANSMEMBRANE"/>
    <property type="match status" value="1"/>
</dbReference>
<accession>A0AA88MLX4</accession>
<feature type="transmembrane region" description="Helical" evidence="9">
    <location>
        <begin position="325"/>
        <end position="345"/>
    </location>
</feature>
<dbReference type="AlphaFoldDB" id="A0AA88MLX4"/>
<reference evidence="12" key="1">
    <citation type="submission" date="2023-08" db="EMBL/GenBank/DDBJ databases">
        <title>Pelteobagrus vachellii genome.</title>
        <authorList>
            <person name="Liu H."/>
        </authorList>
    </citation>
    <scope>NUCLEOTIDE SEQUENCE</scope>
    <source>
        <strain evidence="12">PRFRI_2022a</strain>
        <tissue evidence="12">Muscle</tissue>
    </source>
</reference>
<keyword evidence="6 10" id="KW-0732">Signal</keyword>
<comment type="subcellular location">
    <subcellularLocation>
        <location evidence="1">Secreted</location>
    </subcellularLocation>
</comment>
<dbReference type="EMBL" id="JAVHJS010000012">
    <property type="protein sequence ID" value="KAK2841159.1"/>
    <property type="molecule type" value="Genomic_DNA"/>
</dbReference>
<keyword evidence="4" id="KW-0929">Antimicrobial</keyword>
<feature type="chain" id="PRO_5041717033" description="Reelin domain-containing protein" evidence="10">
    <location>
        <begin position="22"/>
        <end position="459"/>
    </location>
</feature>
<keyword evidence="5" id="KW-0399">Innate immunity</keyword>
<dbReference type="InterPro" id="IPR042307">
    <property type="entry name" value="Reeler_sf"/>
</dbReference>
<feature type="transmembrane region" description="Helical" evidence="9">
    <location>
        <begin position="432"/>
        <end position="457"/>
    </location>
</feature>
<evidence type="ECO:0000313" key="12">
    <source>
        <dbReference type="EMBL" id="KAK2841159.1"/>
    </source>
</evidence>
<dbReference type="InterPro" id="IPR002861">
    <property type="entry name" value="Reeler_dom"/>
</dbReference>
<evidence type="ECO:0000256" key="6">
    <source>
        <dbReference type="ARBA" id="ARBA00022729"/>
    </source>
</evidence>
<feature type="transmembrane region" description="Helical" evidence="9">
    <location>
        <begin position="300"/>
        <end position="319"/>
    </location>
</feature>